<organism evidence="8 9">
    <name type="scientific">Latilactobacillus curvatus</name>
    <name type="common">Lactobacillus curvatus</name>
    <dbReference type="NCBI Taxonomy" id="28038"/>
    <lineage>
        <taxon>Bacteria</taxon>
        <taxon>Bacillati</taxon>
        <taxon>Bacillota</taxon>
        <taxon>Bacilli</taxon>
        <taxon>Lactobacillales</taxon>
        <taxon>Lactobacillaceae</taxon>
        <taxon>Latilactobacillus</taxon>
    </lineage>
</organism>
<comment type="cofactor">
    <cofactor evidence="1">
        <name>Zn(2+)</name>
        <dbReference type="ChEBI" id="CHEBI:29105"/>
    </cofactor>
</comment>
<feature type="domain" description="Glucose dehydrogenase C-terminal" evidence="7">
    <location>
        <begin position="141"/>
        <end position="322"/>
    </location>
</feature>
<dbReference type="Gene3D" id="3.40.50.720">
    <property type="entry name" value="NAD(P)-binding Rossmann-like Domain"/>
    <property type="match status" value="1"/>
</dbReference>
<comment type="similarity">
    <text evidence="2">Belongs to the zinc-containing alcohol dehydrogenase family.</text>
</comment>
<dbReference type="InterPro" id="IPR036291">
    <property type="entry name" value="NAD(P)-bd_dom_sf"/>
</dbReference>
<keyword evidence="3" id="KW-0479">Metal-binding</keyword>
<evidence type="ECO:0000256" key="3">
    <source>
        <dbReference type="ARBA" id="ARBA00022723"/>
    </source>
</evidence>
<proteinExistence type="inferred from homology"/>
<keyword evidence="4" id="KW-0862">Zinc</keyword>
<dbReference type="GO" id="GO:0046872">
    <property type="term" value="F:metal ion binding"/>
    <property type="evidence" value="ECO:0007669"/>
    <property type="project" value="UniProtKB-KW"/>
</dbReference>
<dbReference type="InterPro" id="IPR013154">
    <property type="entry name" value="ADH-like_N"/>
</dbReference>
<dbReference type="RefSeq" id="WP_089556387.1">
    <property type="nucleotide sequence ID" value="NZ_CP022474.1"/>
</dbReference>
<dbReference type="Pfam" id="PF08240">
    <property type="entry name" value="ADH_N"/>
    <property type="match status" value="1"/>
</dbReference>
<evidence type="ECO:0000256" key="5">
    <source>
        <dbReference type="ARBA" id="ARBA00023002"/>
    </source>
</evidence>
<dbReference type="SUPFAM" id="SSF50129">
    <property type="entry name" value="GroES-like"/>
    <property type="match status" value="1"/>
</dbReference>
<evidence type="ECO:0000259" key="7">
    <source>
        <dbReference type="Pfam" id="PF16912"/>
    </source>
</evidence>
<evidence type="ECO:0000259" key="6">
    <source>
        <dbReference type="Pfam" id="PF08240"/>
    </source>
</evidence>
<dbReference type="PANTHER" id="PTHR43350:SF19">
    <property type="entry name" value="D-GULOSIDE 3-DEHYDROGENASE"/>
    <property type="match status" value="1"/>
</dbReference>
<sequence length="341" mass="38189">MLKQIYRLVSEKKFESVVVSQHPQKNQIVVRPNYLSICHADQRYFNFERGSEIMAKKLPMALVHEGMGTIVYSKSDKFKAGDRVVIVPTVNPHKEVTYGENYLVDSSFMSSSRDGMMQEYLVLDEEQIVKLTDDIPNTIAAFIEMMSVGRHSIERIFDIAKNTNGSIGIWGDGNVSYMTAAVLKELKPELKIYVFGHHQSKLDYYSFVDGTYLTDSIPDTLMLDNAIEATGGSGCAMAIRQIIDHINPEGTVALLGVSELEVPINTRMVLQKGLRLIGSSRSSVSDFKNIVELLHNNPQLISRMGILVNQVINVKTVEEAAKVFSEDQANSFGKTIMEWNV</sequence>
<evidence type="ECO:0000256" key="2">
    <source>
        <dbReference type="ARBA" id="ARBA00008072"/>
    </source>
</evidence>
<gene>
    <name evidence="8" type="ORF">CG419_02700</name>
</gene>
<dbReference type="Gene3D" id="3.90.180.10">
    <property type="entry name" value="Medium-chain alcohol dehydrogenases, catalytic domain"/>
    <property type="match status" value="1"/>
</dbReference>
<dbReference type="InterPro" id="IPR011032">
    <property type="entry name" value="GroES-like_sf"/>
</dbReference>
<dbReference type="PANTHER" id="PTHR43350">
    <property type="entry name" value="NAD-DEPENDENT ALCOHOL DEHYDROGENASE"/>
    <property type="match status" value="1"/>
</dbReference>
<accession>A0AAC9XZS3</accession>
<protein>
    <submittedName>
        <fullName evidence="8">Ribitol-5-phosphate dehydrogenase</fullName>
    </submittedName>
</protein>
<feature type="domain" description="Alcohol dehydrogenase-like N-terminal" evidence="6">
    <location>
        <begin position="25"/>
        <end position="132"/>
    </location>
</feature>
<evidence type="ECO:0000313" key="8">
    <source>
        <dbReference type="EMBL" id="ASN59594.1"/>
    </source>
</evidence>
<dbReference type="GO" id="GO:0016491">
    <property type="term" value="F:oxidoreductase activity"/>
    <property type="evidence" value="ECO:0007669"/>
    <property type="project" value="UniProtKB-KW"/>
</dbReference>
<evidence type="ECO:0000313" key="9">
    <source>
        <dbReference type="Proteomes" id="UP000199749"/>
    </source>
</evidence>
<dbReference type="Pfam" id="PF16912">
    <property type="entry name" value="Glu_dehyd_C"/>
    <property type="match status" value="1"/>
</dbReference>
<name>A0AAC9XZS3_LATCU</name>
<evidence type="ECO:0000256" key="1">
    <source>
        <dbReference type="ARBA" id="ARBA00001947"/>
    </source>
</evidence>
<keyword evidence="5" id="KW-0560">Oxidoreductase</keyword>
<evidence type="ECO:0000256" key="4">
    <source>
        <dbReference type="ARBA" id="ARBA00022833"/>
    </source>
</evidence>
<dbReference type="Proteomes" id="UP000199749">
    <property type="component" value="Chromosome"/>
</dbReference>
<dbReference type="AlphaFoldDB" id="A0AAC9XZS3"/>
<reference evidence="8 9" key="1">
    <citation type="submission" date="2017-07" db="EMBL/GenBank/DDBJ databases">
        <title>Lactobacillus curvatus MRS6 whole genome.</title>
        <authorList>
            <person name="Jans C."/>
            <person name="Lagler S."/>
            <person name="Lacroix C."/>
            <person name="Meile L."/>
            <person name="Stevens M.J.A."/>
        </authorList>
    </citation>
    <scope>NUCLEOTIDE SEQUENCE [LARGE SCALE GENOMIC DNA]</scope>
    <source>
        <strain evidence="8 9">MRS6</strain>
    </source>
</reference>
<dbReference type="EMBL" id="CP022474">
    <property type="protein sequence ID" value="ASN59594.1"/>
    <property type="molecule type" value="Genomic_DNA"/>
</dbReference>
<dbReference type="InterPro" id="IPR031640">
    <property type="entry name" value="Glu_dehyd_C"/>
</dbReference>
<dbReference type="SUPFAM" id="SSF51735">
    <property type="entry name" value="NAD(P)-binding Rossmann-fold domains"/>
    <property type="match status" value="1"/>
</dbReference>